<dbReference type="InterPro" id="IPR000524">
    <property type="entry name" value="Tscrpt_reg_HTH_GntR"/>
</dbReference>
<gene>
    <name evidence="6" type="ORF">G4Z16_28380</name>
</gene>
<protein>
    <submittedName>
        <fullName evidence="6">GntR family transcriptional regulator</fullName>
    </submittedName>
</protein>
<evidence type="ECO:0000256" key="3">
    <source>
        <dbReference type="ARBA" id="ARBA00023163"/>
    </source>
</evidence>
<evidence type="ECO:0000256" key="2">
    <source>
        <dbReference type="ARBA" id="ARBA00023125"/>
    </source>
</evidence>
<dbReference type="InterPro" id="IPR050679">
    <property type="entry name" value="Bact_HTH_transcr_reg"/>
</dbReference>
<name>A0A7T1TB66_9ACTN</name>
<feature type="region of interest" description="Disordered" evidence="4">
    <location>
        <begin position="1"/>
        <end position="29"/>
    </location>
</feature>
<keyword evidence="7" id="KW-1185">Reference proteome</keyword>
<dbReference type="Pfam" id="PF00392">
    <property type="entry name" value="GntR"/>
    <property type="match status" value="1"/>
</dbReference>
<evidence type="ECO:0000313" key="6">
    <source>
        <dbReference type="EMBL" id="QPP09679.1"/>
    </source>
</evidence>
<dbReference type="InterPro" id="IPR028978">
    <property type="entry name" value="Chorismate_lyase_/UTRA_dom_sf"/>
</dbReference>
<dbReference type="PANTHER" id="PTHR44846:SF1">
    <property type="entry name" value="MANNOSYL-D-GLYCERATE TRANSPORT_METABOLISM SYSTEM REPRESSOR MNGR-RELATED"/>
    <property type="match status" value="1"/>
</dbReference>
<dbReference type="CDD" id="cd07377">
    <property type="entry name" value="WHTH_GntR"/>
    <property type="match status" value="1"/>
</dbReference>
<dbReference type="Gene3D" id="3.40.1410.10">
    <property type="entry name" value="Chorismate lyase-like"/>
    <property type="match status" value="1"/>
</dbReference>
<keyword evidence="3" id="KW-0804">Transcription</keyword>
<proteinExistence type="predicted"/>
<evidence type="ECO:0000256" key="1">
    <source>
        <dbReference type="ARBA" id="ARBA00023015"/>
    </source>
</evidence>
<dbReference type="Proteomes" id="UP000595046">
    <property type="component" value="Chromosome"/>
</dbReference>
<evidence type="ECO:0000256" key="4">
    <source>
        <dbReference type="SAM" id="MobiDB-lite"/>
    </source>
</evidence>
<evidence type="ECO:0000313" key="7">
    <source>
        <dbReference type="Proteomes" id="UP000595046"/>
    </source>
</evidence>
<dbReference type="InterPro" id="IPR036388">
    <property type="entry name" value="WH-like_DNA-bd_sf"/>
</dbReference>
<sequence length="271" mass="29002">MTGSGNGTGTGSGRAAGAAASATPGVPGRARTAYRGLADDLRAGLLSRSYPEGTRLPTEAELARTYRVSRQTVRRAFQDLVAEGLVHRVPGRGTFAAPRGGPYLRQFGSVDDLMSLAVDTTMRLSAPLRRQVDVDAAGRLGLESDVVHTAGFLRLHEDVPFCHTAVWLPPHVAGAVQSVPELTDEGSVSTVTVIGLLDERLPAPITDAEQSITVAAAPEQVAAELRCEPHHPVLRIDRLYATATGERVELAVSHFLPEQYSYRVRLRRGPL</sequence>
<organism evidence="6 7">
    <name type="scientific">Streptomyces bathyalis</name>
    <dbReference type="NCBI Taxonomy" id="2710756"/>
    <lineage>
        <taxon>Bacteria</taxon>
        <taxon>Bacillati</taxon>
        <taxon>Actinomycetota</taxon>
        <taxon>Actinomycetes</taxon>
        <taxon>Kitasatosporales</taxon>
        <taxon>Streptomycetaceae</taxon>
        <taxon>Streptomyces</taxon>
    </lineage>
</organism>
<reference evidence="7" key="1">
    <citation type="submission" date="2020-02" db="EMBL/GenBank/DDBJ databases">
        <title>Streptomyces sp. ASO4wet.</title>
        <authorList>
            <person name="Risdian C."/>
            <person name="Landwehr W."/>
            <person name="Schupp P."/>
            <person name="Wink J."/>
        </authorList>
    </citation>
    <scope>NUCLEOTIDE SEQUENCE [LARGE SCALE GENOMIC DNA]</scope>
    <source>
        <strain evidence="7">ASO4wet</strain>
    </source>
</reference>
<dbReference type="PROSITE" id="PS50949">
    <property type="entry name" value="HTH_GNTR"/>
    <property type="match status" value="1"/>
</dbReference>
<dbReference type="GO" id="GO:0003677">
    <property type="term" value="F:DNA binding"/>
    <property type="evidence" value="ECO:0007669"/>
    <property type="project" value="UniProtKB-KW"/>
</dbReference>
<accession>A0A7T1TB66</accession>
<dbReference type="InterPro" id="IPR036390">
    <property type="entry name" value="WH_DNA-bd_sf"/>
</dbReference>
<evidence type="ECO:0000259" key="5">
    <source>
        <dbReference type="PROSITE" id="PS50949"/>
    </source>
</evidence>
<dbReference type="InterPro" id="IPR011663">
    <property type="entry name" value="UTRA"/>
</dbReference>
<dbReference type="GO" id="GO:0003700">
    <property type="term" value="F:DNA-binding transcription factor activity"/>
    <property type="evidence" value="ECO:0007669"/>
    <property type="project" value="InterPro"/>
</dbReference>
<dbReference type="AlphaFoldDB" id="A0A7T1TB66"/>
<dbReference type="EMBL" id="CP048882">
    <property type="protein sequence ID" value="QPP09679.1"/>
    <property type="molecule type" value="Genomic_DNA"/>
</dbReference>
<feature type="compositionally biased region" description="Gly residues" evidence="4">
    <location>
        <begin position="1"/>
        <end position="14"/>
    </location>
</feature>
<dbReference type="PANTHER" id="PTHR44846">
    <property type="entry name" value="MANNOSYL-D-GLYCERATE TRANSPORT/METABOLISM SYSTEM REPRESSOR MNGR-RELATED"/>
    <property type="match status" value="1"/>
</dbReference>
<dbReference type="SMART" id="SM00345">
    <property type="entry name" value="HTH_GNTR"/>
    <property type="match status" value="1"/>
</dbReference>
<dbReference type="SMART" id="SM00866">
    <property type="entry name" value="UTRA"/>
    <property type="match status" value="1"/>
</dbReference>
<feature type="domain" description="HTH gntR-type" evidence="5">
    <location>
        <begin position="31"/>
        <end position="99"/>
    </location>
</feature>
<dbReference type="RefSeq" id="WP_197353450.1">
    <property type="nucleotide sequence ID" value="NZ_CP048882.1"/>
</dbReference>
<dbReference type="GO" id="GO:0045892">
    <property type="term" value="P:negative regulation of DNA-templated transcription"/>
    <property type="evidence" value="ECO:0007669"/>
    <property type="project" value="TreeGrafter"/>
</dbReference>
<dbReference type="PRINTS" id="PR00035">
    <property type="entry name" value="HTHGNTR"/>
</dbReference>
<dbReference type="SUPFAM" id="SSF64288">
    <property type="entry name" value="Chorismate lyase-like"/>
    <property type="match status" value="1"/>
</dbReference>
<keyword evidence="2" id="KW-0238">DNA-binding</keyword>
<feature type="compositionally biased region" description="Low complexity" evidence="4">
    <location>
        <begin position="15"/>
        <end position="25"/>
    </location>
</feature>
<dbReference type="Gene3D" id="1.10.10.10">
    <property type="entry name" value="Winged helix-like DNA-binding domain superfamily/Winged helix DNA-binding domain"/>
    <property type="match status" value="1"/>
</dbReference>
<keyword evidence="1" id="KW-0805">Transcription regulation</keyword>
<dbReference type="SUPFAM" id="SSF46785">
    <property type="entry name" value="Winged helix' DNA-binding domain"/>
    <property type="match status" value="1"/>
</dbReference>
<dbReference type="KEGG" id="sbat:G4Z16_28380"/>
<dbReference type="Pfam" id="PF07702">
    <property type="entry name" value="UTRA"/>
    <property type="match status" value="1"/>
</dbReference>